<dbReference type="SUPFAM" id="SSF57997">
    <property type="entry name" value="Tropomyosin"/>
    <property type="match status" value="1"/>
</dbReference>
<keyword evidence="8" id="KW-1185">Reference proteome</keyword>
<comment type="caution">
    <text evidence="7">The sequence shown here is derived from an EMBL/GenBank/DDBJ whole genome shotgun (WGS) entry which is preliminary data.</text>
</comment>
<organism evidence="7 8">
    <name type="scientific">Salinicoccus halitifaciens</name>
    <dbReference type="NCBI Taxonomy" id="1073415"/>
    <lineage>
        <taxon>Bacteria</taxon>
        <taxon>Bacillati</taxon>
        <taxon>Bacillota</taxon>
        <taxon>Bacilli</taxon>
        <taxon>Bacillales</taxon>
        <taxon>Staphylococcaceae</taxon>
        <taxon>Salinicoccus</taxon>
    </lineage>
</organism>
<dbReference type="Proteomes" id="UP001549019">
    <property type="component" value="Unassembled WGS sequence"/>
</dbReference>
<comment type="caution">
    <text evidence="2">Lacks conserved residue(s) required for the propagation of feature annotation.</text>
</comment>
<keyword evidence="1" id="KW-0067">ATP-binding</keyword>
<evidence type="ECO:0000256" key="2">
    <source>
        <dbReference type="PROSITE-ProRule" id="PRU00520"/>
    </source>
</evidence>
<dbReference type="SUPFAM" id="SSF56059">
    <property type="entry name" value="Glutathione synthetase ATP-binding domain-like"/>
    <property type="match status" value="1"/>
</dbReference>
<reference evidence="7 8" key="1">
    <citation type="submission" date="2024-05" db="EMBL/GenBank/DDBJ databases">
        <title>Genomic Encyclopedia of Type Strains, Phase IV (KMG-IV): sequencing the most valuable type-strain genomes for metagenomic binning, comparative biology and taxonomic classification.</title>
        <authorList>
            <person name="Goeker M."/>
        </authorList>
    </citation>
    <scope>NUCLEOTIDE SEQUENCE [LARGE SCALE GENOMIC DNA]</scope>
    <source>
        <strain evidence="7 8">DSM 25286</strain>
    </source>
</reference>
<dbReference type="RefSeq" id="WP_230821150.1">
    <property type="nucleotide sequence ID" value="NZ_JAJNCU010000002.1"/>
</dbReference>
<proteinExistence type="inferred from homology"/>
<dbReference type="InterPro" id="IPR001792">
    <property type="entry name" value="Acylphosphatase-like_dom"/>
</dbReference>
<dbReference type="Gene3D" id="3.30.470.20">
    <property type="entry name" value="ATP-grasp fold, B domain"/>
    <property type="match status" value="2"/>
</dbReference>
<dbReference type="Pfam" id="PF00708">
    <property type="entry name" value="Acylphosphatase"/>
    <property type="match status" value="1"/>
</dbReference>
<evidence type="ECO:0000259" key="6">
    <source>
        <dbReference type="PROSITE" id="PS51160"/>
    </source>
</evidence>
<gene>
    <name evidence="7" type="ORF">ABHD89_002368</name>
</gene>
<evidence type="ECO:0000256" key="4">
    <source>
        <dbReference type="SAM" id="Coils"/>
    </source>
</evidence>
<dbReference type="PANTHER" id="PTHR21621">
    <property type="entry name" value="RIBOSOMAL PROTEIN S6 MODIFICATION PROTEIN"/>
    <property type="match status" value="1"/>
</dbReference>
<dbReference type="PROSITE" id="PS50975">
    <property type="entry name" value="ATP_GRASP"/>
    <property type="match status" value="1"/>
</dbReference>
<evidence type="ECO:0000259" key="5">
    <source>
        <dbReference type="PROSITE" id="PS50975"/>
    </source>
</evidence>
<dbReference type="Pfam" id="PF02955">
    <property type="entry name" value="GSH-S_ATP"/>
    <property type="match status" value="1"/>
</dbReference>
<evidence type="ECO:0000313" key="8">
    <source>
        <dbReference type="Proteomes" id="UP001549019"/>
    </source>
</evidence>
<protein>
    <submittedName>
        <fullName evidence="7">D-alanine-D-alanine ligase-like ATP-grasp enzyme/acylphosphatase</fullName>
    </submittedName>
</protein>
<evidence type="ECO:0000256" key="1">
    <source>
        <dbReference type="PROSITE-ProRule" id="PRU00409"/>
    </source>
</evidence>
<dbReference type="PANTHER" id="PTHR21621:SF0">
    <property type="entry name" value="BETA-CITRYLGLUTAMATE SYNTHASE B-RELATED"/>
    <property type="match status" value="1"/>
</dbReference>
<dbReference type="PROSITE" id="PS51160">
    <property type="entry name" value="ACYLPHOSPHATASE_3"/>
    <property type="match status" value="1"/>
</dbReference>
<evidence type="ECO:0000313" key="7">
    <source>
        <dbReference type="EMBL" id="MET3111943.1"/>
    </source>
</evidence>
<dbReference type="InterPro" id="IPR004218">
    <property type="entry name" value="GSHS_ATP-bd"/>
</dbReference>
<keyword evidence="1" id="KW-0547">Nucleotide-binding</keyword>
<feature type="domain" description="ATP-grasp" evidence="5">
    <location>
        <begin position="91"/>
        <end position="343"/>
    </location>
</feature>
<feature type="coiled-coil region" evidence="4">
    <location>
        <begin position="476"/>
        <end position="584"/>
    </location>
</feature>
<evidence type="ECO:0000256" key="3">
    <source>
        <dbReference type="RuleBase" id="RU004168"/>
    </source>
</evidence>
<name>A0ABV2EC01_9STAP</name>
<feature type="domain" description="Acylphosphatase-like" evidence="6">
    <location>
        <begin position="386"/>
        <end position="473"/>
    </location>
</feature>
<dbReference type="InterPro" id="IPR011761">
    <property type="entry name" value="ATP-grasp"/>
</dbReference>
<keyword evidence="4" id="KW-0175">Coiled coil</keyword>
<dbReference type="EMBL" id="JBDZDV010000007">
    <property type="protein sequence ID" value="MET3111943.1"/>
    <property type="molecule type" value="Genomic_DNA"/>
</dbReference>
<accession>A0ABV2EC01</accession>
<sequence>MVNTIEESLEHLQEAVPPEGYGNKLSMYLIALEAWRRGIKVNFYTIENPDNKILVRYSLELGEKVHHFESSLGDKLSREAFDVCEYKDLTKKYLKDAGVKVPEGKVFSTSEDESVVLEFVKTLSFPIVVKPLDENAGKGVFSNISSEKDLLDILSYLRDDLGYAYIMIEEFIPGTEYRILTVDGKVEGAVNRIPANIIGNGEDTIQKLIRLKNRSKADNPALSKKRIRVDKEVQRIIESQGYTLESVLEEGERLFLRTKSNISAGGDPVEITENLSKEIISTAEKATQAVPGLNIAGLDMIIDPDTGEPTVIEVNTKPMIGLHVFPVEGTAKDVVKPIVDFYFPETKETERSNLYFDFDAKIAPLDNLTVYEVQVHPLKNAGPKFTRKYEVKLSEAKSGLSAAIRLKALKLGIHGYVNRISSDCYEIVAAGENETVLDKFIGYFSAEDSDFNVSEIEEQIWEKSVNTGFVIKKVTVEELEDRLKKEQKRYEILHEKLDQAEKQLLNEEEKTAGLLEKIEALQAEIDEFKESFDALNKKYISAVLNLGEKERALISFENTMGEKIKALETEIVQLKKKYKDTVNSKSWKLTRPLRRYNPVGKSRKK</sequence>
<comment type="similarity">
    <text evidence="3">Belongs to the acylphosphatase family.</text>
</comment>